<dbReference type="AlphaFoldDB" id="A0A1J1C6I9"/>
<proteinExistence type="predicted"/>
<protein>
    <submittedName>
        <fullName evidence="1">Uncharacterized protein</fullName>
    </submittedName>
</protein>
<dbReference type="KEGG" id="caby:Cabys_1558"/>
<gene>
    <name evidence="1" type="ORF">Cabys_1558</name>
</gene>
<name>A0A1J1C6I9_CALAY</name>
<reference evidence="1 2" key="1">
    <citation type="submission" date="2016-11" db="EMBL/GenBank/DDBJ databases">
        <title>Genomic analysis of Caldithrix abyssi and proposal of a novel bacterial phylum Caldithrichaeota.</title>
        <authorList>
            <person name="Kublanov I."/>
            <person name="Sigalova O."/>
            <person name="Gavrilov S."/>
            <person name="Lebedinsky A."/>
            <person name="Ivanova N."/>
            <person name="Daum C."/>
            <person name="Reddy T."/>
            <person name="Klenk H.P."/>
            <person name="Goker M."/>
            <person name="Reva O."/>
            <person name="Miroshnichenko M."/>
            <person name="Kyprides N."/>
            <person name="Woyke T."/>
            <person name="Gelfand M."/>
        </authorList>
    </citation>
    <scope>NUCLEOTIDE SEQUENCE [LARGE SCALE GENOMIC DNA]</scope>
    <source>
        <strain evidence="1 2">LF13</strain>
    </source>
</reference>
<accession>A0A1J1C6I9</accession>
<evidence type="ECO:0000313" key="1">
    <source>
        <dbReference type="EMBL" id="APF18307.1"/>
    </source>
</evidence>
<evidence type="ECO:0000313" key="2">
    <source>
        <dbReference type="Proteomes" id="UP000183868"/>
    </source>
</evidence>
<sequence>MLNFKAKFCKRKKQIMEILKSSKSWFKIYRPVNPHFSLVRGKV</sequence>
<dbReference type="EMBL" id="CP018099">
    <property type="protein sequence ID" value="APF18307.1"/>
    <property type="molecule type" value="Genomic_DNA"/>
</dbReference>
<dbReference type="Proteomes" id="UP000183868">
    <property type="component" value="Chromosome"/>
</dbReference>
<organism evidence="1 2">
    <name type="scientific">Caldithrix abyssi DSM 13497</name>
    <dbReference type="NCBI Taxonomy" id="880073"/>
    <lineage>
        <taxon>Bacteria</taxon>
        <taxon>Pseudomonadati</taxon>
        <taxon>Calditrichota</taxon>
        <taxon>Calditrichia</taxon>
        <taxon>Calditrichales</taxon>
        <taxon>Calditrichaceae</taxon>
        <taxon>Caldithrix</taxon>
    </lineage>
</organism>